<evidence type="ECO:0000313" key="1">
    <source>
        <dbReference type="EMBL" id="MEU1955665.1"/>
    </source>
</evidence>
<dbReference type="EMBL" id="JBEYBF010000026">
    <property type="protein sequence ID" value="MEU1955665.1"/>
    <property type="molecule type" value="Genomic_DNA"/>
</dbReference>
<sequence length="157" mass="17365">MSMDSDDAPYGDQGEVTSVLLEVSDVLVQWRADGKMLVARVDELPALLKRPPEHSPWGDPFPFGGASGVQQVDPGEVDHPTWWVVYGCADPSVEVTVTVDGLTDPPALVRVGQIFACEWVSYPSIAYIHRGDRPEPHKIRFIRPAFMPLASYPQYTT</sequence>
<protein>
    <submittedName>
        <fullName evidence="1">Uncharacterized protein</fullName>
    </submittedName>
</protein>
<dbReference type="RefSeq" id="WP_356959683.1">
    <property type="nucleotide sequence ID" value="NZ_JBEYBD010000033.1"/>
</dbReference>
<evidence type="ECO:0000313" key="2">
    <source>
        <dbReference type="Proteomes" id="UP001550628"/>
    </source>
</evidence>
<organism evidence="1 2">
    <name type="scientific">Nocardia rhamnosiphila</name>
    <dbReference type="NCBI Taxonomy" id="426716"/>
    <lineage>
        <taxon>Bacteria</taxon>
        <taxon>Bacillati</taxon>
        <taxon>Actinomycetota</taxon>
        <taxon>Actinomycetes</taxon>
        <taxon>Mycobacteriales</taxon>
        <taxon>Nocardiaceae</taxon>
        <taxon>Nocardia</taxon>
    </lineage>
</organism>
<name>A0ABV2WXP4_9NOCA</name>
<accession>A0ABV2WXP4</accession>
<keyword evidence="2" id="KW-1185">Reference proteome</keyword>
<gene>
    <name evidence="1" type="ORF">ABZ510_27890</name>
</gene>
<comment type="caution">
    <text evidence="1">The sequence shown here is derived from an EMBL/GenBank/DDBJ whole genome shotgun (WGS) entry which is preliminary data.</text>
</comment>
<reference evidence="1 2" key="1">
    <citation type="submission" date="2024-06" db="EMBL/GenBank/DDBJ databases">
        <title>The Natural Products Discovery Center: Release of the First 8490 Sequenced Strains for Exploring Actinobacteria Biosynthetic Diversity.</title>
        <authorList>
            <person name="Kalkreuter E."/>
            <person name="Kautsar S.A."/>
            <person name="Yang D."/>
            <person name="Bader C.D."/>
            <person name="Teijaro C.N."/>
            <person name="Fluegel L."/>
            <person name="Davis C.M."/>
            <person name="Simpson J.R."/>
            <person name="Lauterbach L."/>
            <person name="Steele A.D."/>
            <person name="Gui C."/>
            <person name="Meng S."/>
            <person name="Li G."/>
            <person name="Viehrig K."/>
            <person name="Ye F."/>
            <person name="Su P."/>
            <person name="Kiefer A.F."/>
            <person name="Nichols A."/>
            <person name="Cepeda A.J."/>
            <person name="Yan W."/>
            <person name="Fan B."/>
            <person name="Jiang Y."/>
            <person name="Adhikari A."/>
            <person name="Zheng C.-J."/>
            <person name="Schuster L."/>
            <person name="Cowan T.M."/>
            <person name="Smanski M.J."/>
            <person name="Chevrette M.G."/>
            <person name="De Carvalho L.P.S."/>
            <person name="Shen B."/>
        </authorList>
    </citation>
    <scope>NUCLEOTIDE SEQUENCE [LARGE SCALE GENOMIC DNA]</scope>
    <source>
        <strain evidence="1 2">NPDC019708</strain>
    </source>
</reference>
<dbReference type="Proteomes" id="UP001550628">
    <property type="component" value="Unassembled WGS sequence"/>
</dbReference>
<proteinExistence type="predicted"/>